<evidence type="ECO:0000256" key="3">
    <source>
        <dbReference type="SAM" id="MobiDB-lite"/>
    </source>
</evidence>
<dbReference type="InterPro" id="IPR000009">
    <property type="entry name" value="PP2A_PR55"/>
</dbReference>
<dbReference type="EMBL" id="VEPZ02001185">
    <property type="protein sequence ID" value="KAE8688547.1"/>
    <property type="molecule type" value="Genomic_DNA"/>
</dbReference>
<reference evidence="4" key="1">
    <citation type="submission" date="2019-09" db="EMBL/GenBank/DDBJ databases">
        <title>Draft genome information of white flower Hibiscus syriacus.</title>
        <authorList>
            <person name="Kim Y.-M."/>
        </authorList>
    </citation>
    <scope>NUCLEOTIDE SEQUENCE [LARGE SCALE GENOMIC DNA]</scope>
    <source>
        <strain evidence="4">YM2019G1</strain>
    </source>
</reference>
<evidence type="ECO:0000313" key="5">
    <source>
        <dbReference type="Proteomes" id="UP000436088"/>
    </source>
</evidence>
<keyword evidence="5" id="KW-1185">Reference proteome</keyword>
<dbReference type="SUPFAM" id="SSF50978">
    <property type="entry name" value="WD40 repeat-like"/>
    <property type="match status" value="1"/>
</dbReference>
<dbReference type="GO" id="GO:0019888">
    <property type="term" value="F:protein phosphatase regulator activity"/>
    <property type="evidence" value="ECO:0007669"/>
    <property type="project" value="InterPro"/>
</dbReference>
<dbReference type="PRINTS" id="PR00600">
    <property type="entry name" value="PP2APR55"/>
</dbReference>
<sequence length="145" mass="16193">MKYPISRHPEFRYKTEFQNHEPELDYLKILEIEEKINKIRWCQATSGALFLLSTNDKTIKFWKVQEKKVKKISDMNLNPSKAVGNGSIASSSTPKPCLANGGSPDRSYNSLGNDISFPPRGLPSLRLLVGAVLELGAELALRCDA</sequence>
<name>A0A6A2ZA17_HIBSY</name>
<organism evidence="4 5">
    <name type="scientific">Hibiscus syriacus</name>
    <name type="common">Rose of Sharon</name>
    <dbReference type="NCBI Taxonomy" id="106335"/>
    <lineage>
        <taxon>Eukaryota</taxon>
        <taxon>Viridiplantae</taxon>
        <taxon>Streptophyta</taxon>
        <taxon>Embryophyta</taxon>
        <taxon>Tracheophyta</taxon>
        <taxon>Spermatophyta</taxon>
        <taxon>Magnoliopsida</taxon>
        <taxon>eudicotyledons</taxon>
        <taxon>Gunneridae</taxon>
        <taxon>Pentapetalae</taxon>
        <taxon>rosids</taxon>
        <taxon>malvids</taxon>
        <taxon>Malvales</taxon>
        <taxon>Malvaceae</taxon>
        <taxon>Malvoideae</taxon>
        <taxon>Hibiscus</taxon>
    </lineage>
</organism>
<accession>A0A6A2ZA17</accession>
<dbReference type="GO" id="GO:0000159">
    <property type="term" value="C:protein phosphatase type 2A complex"/>
    <property type="evidence" value="ECO:0007669"/>
    <property type="project" value="InterPro"/>
</dbReference>
<keyword evidence="1" id="KW-0853">WD repeat</keyword>
<protein>
    <submittedName>
        <fullName evidence="4">F-box family protein</fullName>
    </submittedName>
</protein>
<comment type="caution">
    <text evidence="4">The sequence shown here is derived from an EMBL/GenBank/DDBJ whole genome shotgun (WGS) entry which is preliminary data.</text>
</comment>
<evidence type="ECO:0000256" key="2">
    <source>
        <dbReference type="ARBA" id="ARBA00022737"/>
    </source>
</evidence>
<dbReference type="AlphaFoldDB" id="A0A6A2ZA17"/>
<evidence type="ECO:0000313" key="4">
    <source>
        <dbReference type="EMBL" id="KAE8688547.1"/>
    </source>
</evidence>
<evidence type="ECO:0000256" key="1">
    <source>
        <dbReference type="ARBA" id="ARBA00022574"/>
    </source>
</evidence>
<dbReference type="PANTHER" id="PTHR11871">
    <property type="entry name" value="PROTEIN PHOSPHATASE PP2A REGULATORY SUBUNIT B"/>
    <property type="match status" value="1"/>
</dbReference>
<feature type="region of interest" description="Disordered" evidence="3">
    <location>
        <begin position="83"/>
        <end position="103"/>
    </location>
</feature>
<proteinExistence type="predicted"/>
<keyword evidence="2" id="KW-0677">Repeat</keyword>
<dbReference type="Proteomes" id="UP000436088">
    <property type="component" value="Unassembled WGS sequence"/>
</dbReference>
<gene>
    <name evidence="4" type="ORF">F3Y22_tig00110963pilonHSYRG00035</name>
</gene>
<dbReference type="InterPro" id="IPR036322">
    <property type="entry name" value="WD40_repeat_dom_sf"/>
</dbReference>